<dbReference type="AlphaFoldDB" id="A0A3Q9BJX9"/>
<gene>
    <name evidence="1" type="ORF">EJN90_05050</name>
</gene>
<accession>A0A3Q9BJX9</accession>
<keyword evidence="2" id="KW-1185">Reference proteome</keyword>
<protein>
    <submittedName>
        <fullName evidence="1">Uncharacterized protein</fullName>
    </submittedName>
</protein>
<sequence length="249" mass="29130">MPGQVIYIYYDTVGNNVLSKGIINLNKKNALRRTPNNLLLIKDGVSVGTHDSHTGFQVIKGQENVKAFLDSGIKNPSNLSSWIDFSSIEMLHQLTPVEISEILYIAHAHNYLHSPFYYKLQNNYIFLSLPNNFIKVYYRYLEEFMDQFVESITQRMHNTVNEKKRFFQKEKTVATFSIPNMDELIPLFREGICLSFRQIKIENGVYQVPLFIAEDRLSMVDRLFDGNDSFGYIEYNTESEKWSLEYQFD</sequence>
<dbReference type="Proteomes" id="UP000273326">
    <property type="component" value="Chromosome"/>
</dbReference>
<proteinExistence type="predicted"/>
<name>A0A3Q9BJX9_9LACT</name>
<dbReference type="EMBL" id="CP034465">
    <property type="protein sequence ID" value="AZP04085.1"/>
    <property type="molecule type" value="Genomic_DNA"/>
</dbReference>
<reference evidence="2" key="1">
    <citation type="submission" date="2018-12" db="EMBL/GenBank/DDBJ databases">
        <title>Complete genome sequencing of Jeotgalibaca sp. H21T32.</title>
        <authorList>
            <person name="Bae J.-W."/>
            <person name="Lee S.-Y."/>
        </authorList>
    </citation>
    <scope>NUCLEOTIDE SEQUENCE [LARGE SCALE GENOMIC DNA]</scope>
    <source>
        <strain evidence="2">H21T32</strain>
    </source>
</reference>
<evidence type="ECO:0000313" key="2">
    <source>
        <dbReference type="Proteomes" id="UP000273326"/>
    </source>
</evidence>
<organism evidence="1 2">
    <name type="scientific">Jeotgalibaca ciconiae</name>
    <dbReference type="NCBI Taxonomy" id="2496265"/>
    <lineage>
        <taxon>Bacteria</taxon>
        <taxon>Bacillati</taxon>
        <taxon>Bacillota</taxon>
        <taxon>Bacilli</taxon>
        <taxon>Lactobacillales</taxon>
        <taxon>Carnobacteriaceae</taxon>
        <taxon>Jeotgalibaca</taxon>
    </lineage>
</organism>
<evidence type="ECO:0000313" key="1">
    <source>
        <dbReference type="EMBL" id="AZP04085.1"/>
    </source>
</evidence>
<dbReference type="RefSeq" id="WP_126109162.1">
    <property type="nucleotide sequence ID" value="NZ_CP034465.1"/>
</dbReference>
<dbReference type="OrthoDB" id="8704087at2"/>
<dbReference type="KEGG" id="jeh:EJN90_05050"/>